<keyword evidence="5" id="KW-0493">Microtubule</keyword>
<dbReference type="PANTHER" id="PTHR12442:SF7">
    <property type="entry name" value="DYNEIN AXONEMAL INTERMEDIATE CHAIN 2"/>
    <property type="match status" value="1"/>
</dbReference>
<dbReference type="InterPro" id="IPR015943">
    <property type="entry name" value="WD40/YVTN_repeat-like_dom_sf"/>
</dbReference>
<reference evidence="15" key="2">
    <citation type="submission" date="2020-05" db="UniProtKB">
        <authorList>
            <consortium name="EnsemblMetazoa"/>
        </authorList>
    </citation>
    <scope>IDENTIFICATION</scope>
</reference>
<dbReference type="EMBL" id="KE525033">
    <property type="protein sequence ID" value="KFB40603.1"/>
    <property type="molecule type" value="Genomic_DNA"/>
</dbReference>
<keyword evidence="10" id="KW-0206">Cytoskeleton</keyword>
<keyword evidence="13" id="KW-0175">Coiled coil</keyword>
<dbReference type="InterPro" id="IPR036322">
    <property type="entry name" value="WD40_repeat_dom_sf"/>
</dbReference>
<dbReference type="GO" id="GO:0045504">
    <property type="term" value="F:dynein heavy chain binding"/>
    <property type="evidence" value="ECO:0007669"/>
    <property type="project" value="TreeGrafter"/>
</dbReference>
<dbReference type="OrthoDB" id="366230at2759"/>
<sequence length="644" mass="74310">MKVDTNVSTSQMDQNWTRYMVMCDRKDIRQPVNFQEENEVQATLVGNKALAKQYEIQCPVEKGTQSTQWILNTPVWTVHNRLVHTGVTHVEGGWPRDIDRTDEELVARYRRKQEKSEAYVQQMRGLTRTIDHAIMQNNACNIYQNYFEDIEQHELIEQFTSKTVHVYKDYLETKRSCTYICWSEEGNHFASAHCNIGQRRGTVTDCYIWDIEHPNSPLQKLIPPYQTRCLEYNFKDSTQMAGGLFSGQVAIWDIRAGSAPVEVTQREASHNDVVTRVLWTSSKTTNEFLSGSTDGRILWWDIRNLSEPYDYLNLAPKDFQSKDNDPRHCFGVCSVEFEPTMPNKYTVGTENGIIYSCSRKYKTPADKIQSTIVAHTGPIYSVERNPLFIKNYISVGDWQTKIWTEDCKDNPIVWTKEYAVQLTCGIWSPTRCSLVFICRMDGVMDAWDVIHRLDGPVLRLKLSDAPLWSVRVHRAGKLIANGTDNGAIYLTEISDNLTFSSANDKPALSGMLEREMRRQRLLEAKIKEIKLKEKELERERVRRQLRMENANSIEEEEKDLVADAMHQFWTKIHGRKSLKNTLKGIRMRDTGVGLLAKDKKPKRKNAKPKPTTTSADVPELVLSFSGEYGPMTNLLGYHSQHQRF</sequence>
<dbReference type="InterPro" id="IPR050687">
    <property type="entry name" value="Dynein_IC"/>
</dbReference>
<feature type="coiled-coil region" evidence="13">
    <location>
        <begin position="512"/>
        <end position="551"/>
    </location>
</feature>
<dbReference type="GO" id="GO:0003341">
    <property type="term" value="P:cilium movement"/>
    <property type="evidence" value="ECO:0007669"/>
    <property type="project" value="TreeGrafter"/>
</dbReference>
<feature type="repeat" description="WD" evidence="12">
    <location>
        <begin position="267"/>
        <end position="310"/>
    </location>
</feature>
<gene>
    <name evidence="14" type="ORF">ZHAS_00008140</name>
</gene>
<protein>
    <submittedName>
        <fullName evidence="14 15">Uncharacterized protein</fullName>
    </submittedName>
</protein>
<keyword evidence="7" id="KW-0243">Dynein</keyword>
<evidence type="ECO:0000313" key="16">
    <source>
        <dbReference type="Proteomes" id="UP000030765"/>
    </source>
</evidence>
<accession>A0A084VRK9</accession>
<dbReference type="GO" id="GO:0005874">
    <property type="term" value="C:microtubule"/>
    <property type="evidence" value="ECO:0007669"/>
    <property type="project" value="UniProtKB-KW"/>
</dbReference>
<dbReference type="EMBL" id="ATLV01015745">
    <property type="status" value="NOT_ANNOTATED_CDS"/>
    <property type="molecule type" value="Genomic_DNA"/>
</dbReference>
<keyword evidence="16" id="KW-1185">Reference proteome</keyword>
<dbReference type="PANTHER" id="PTHR12442">
    <property type="entry name" value="DYNEIN INTERMEDIATE CHAIN"/>
    <property type="match status" value="1"/>
</dbReference>
<keyword evidence="8" id="KW-0969">Cilium</keyword>
<dbReference type="PROSITE" id="PS50082">
    <property type="entry name" value="WD_REPEATS_2"/>
    <property type="match status" value="1"/>
</dbReference>
<evidence type="ECO:0000256" key="6">
    <source>
        <dbReference type="ARBA" id="ARBA00022737"/>
    </source>
</evidence>
<evidence type="ECO:0000256" key="12">
    <source>
        <dbReference type="PROSITE-ProRule" id="PRU00221"/>
    </source>
</evidence>
<dbReference type="SMART" id="SM00320">
    <property type="entry name" value="WD40"/>
    <property type="match status" value="5"/>
</dbReference>
<dbReference type="VEuPathDB" id="VectorBase:ASIC008140"/>
<evidence type="ECO:0000256" key="13">
    <source>
        <dbReference type="SAM" id="Coils"/>
    </source>
</evidence>
<dbReference type="Proteomes" id="UP000030765">
    <property type="component" value="Unassembled WGS sequence"/>
</dbReference>
<evidence type="ECO:0000256" key="11">
    <source>
        <dbReference type="ARBA" id="ARBA00023273"/>
    </source>
</evidence>
<dbReference type="SUPFAM" id="SSF50978">
    <property type="entry name" value="WD40 repeat-like"/>
    <property type="match status" value="1"/>
</dbReference>
<dbReference type="FunFam" id="2.130.10.10:FF:002046">
    <property type="entry name" value="Axonemal dynein intermediate chain"/>
    <property type="match status" value="1"/>
</dbReference>
<comment type="subcellular location">
    <subcellularLocation>
        <location evidence="1">Cytoplasm</location>
        <location evidence="1">Cytoskeleton</location>
        <location evidence="1">Cilium axoneme</location>
    </subcellularLocation>
</comment>
<evidence type="ECO:0000256" key="5">
    <source>
        <dbReference type="ARBA" id="ARBA00022701"/>
    </source>
</evidence>
<evidence type="ECO:0000256" key="3">
    <source>
        <dbReference type="ARBA" id="ARBA00022490"/>
    </source>
</evidence>
<evidence type="ECO:0000313" key="15">
    <source>
        <dbReference type="EnsemblMetazoa" id="ASIC008140-PA"/>
    </source>
</evidence>
<dbReference type="STRING" id="74873.A0A084VRK9"/>
<dbReference type="VEuPathDB" id="VectorBase:ASIS006404"/>
<dbReference type="GO" id="GO:0036157">
    <property type="term" value="C:outer dynein arm"/>
    <property type="evidence" value="ECO:0007669"/>
    <property type="project" value="TreeGrafter"/>
</dbReference>
<evidence type="ECO:0000256" key="2">
    <source>
        <dbReference type="ARBA" id="ARBA00011059"/>
    </source>
</evidence>
<evidence type="ECO:0000256" key="7">
    <source>
        <dbReference type="ARBA" id="ARBA00023017"/>
    </source>
</evidence>
<dbReference type="Gene3D" id="2.130.10.10">
    <property type="entry name" value="YVTN repeat-like/Quinoprotein amine dehydrogenase"/>
    <property type="match status" value="2"/>
</dbReference>
<evidence type="ECO:0000256" key="1">
    <source>
        <dbReference type="ARBA" id="ARBA00004430"/>
    </source>
</evidence>
<proteinExistence type="inferred from homology"/>
<keyword evidence="3" id="KW-0963">Cytoplasm</keyword>
<comment type="similarity">
    <text evidence="2">Belongs to the dynein intermediate chain family.</text>
</comment>
<keyword evidence="9" id="KW-0505">Motor protein</keyword>
<dbReference type="InterPro" id="IPR001680">
    <property type="entry name" value="WD40_rpt"/>
</dbReference>
<dbReference type="AlphaFoldDB" id="A0A084VRK9"/>
<evidence type="ECO:0000313" key="14">
    <source>
        <dbReference type="EMBL" id="KFB40603.1"/>
    </source>
</evidence>
<evidence type="ECO:0000256" key="4">
    <source>
        <dbReference type="ARBA" id="ARBA00022574"/>
    </source>
</evidence>
<keyword evidence="11" id="KW-0966">Cell projection</keyword>
<reference evidence="14 16" key="1">
    <citation type="journal article" date="2014" name="BMC Genomics">
        <title>Genome sequence of Anopheles sinensis provides insight into genetics basis of mosquito competence for malaria parasites.</title>
        <authorList>
            <person name="Zhou D."/>
            <person name="Zhang D."/>
            <person name="Ding G."/>
            <person name="Shi L."/>
            <person name="Hou Q."/>
            <person name="Ye Y."/>
            <person name="Xu Y."/>
            <person name="Zhou H."/>
            <person name="Xiong C."/>
            <person name="Li S."/>
            <person name="Yu J."/>
            <person name="Hong S."/>
            <person name="Yu X."/>
            <person name="Zou P."/>
            <person name="Chen C."/>
            <person name="Chang X."/>
            <person name="Wang W."/>
            <person name="Lv Y."/>
            <person name="Sun Y."/>
            <person name="Ma L."/>
            <person name="Shen B."/>
            <person name="Zhu C."/>
        </authorList>
    </citation>
    <scope>NUCLEOTIDE SEQUENCE [LARGE SCALE GENOMIC DNA]</scope>
</reference>
<dbReference type="EnsemblMetazoa" id="ASIC008140-RA">
    <property type="protein sequence ID" value="ASIC008140-PA"/>
    <property type="gene ID" value="ASIC008140"/>
</dbReference>
<evidence type="ECO:0000256" key="10">
    <source>
        <dbReference type="ARBA" id="ARBA00023212"/>
    </source>
</evidence>
<organism evidence="15 16">
    <name type="scientific">Anopheles sinensis</name>
    <name type="common">Mosquito</name>
    <dbReference type="NCBI Taxonomy" id="74873"/>
    <lineage>
        <taxon>Eukaryota</taxon>
        <taxon>Metazoa</taxon>
        <taxon>Ecdysozoa</taxon>
        <taxon>Arthropoda</taxon>
        <taxon>Hexapoda</taxon>
        <taxon>Insecta</taxon>
        <taxon>Pterygota</taxon>
        <taxon>Neoptera</taxon>
        <taxon>Endopterygota</taxon>
        <taxon>Diptera</taxon>
        <taxon>Nematocera</taxon>
        <taxon>Culicoidea</taxon>
        <taxon>Culicidae</taxon>
        <taxon>Anophelinae</taxon>
        <taxon>Anopheles</taxon>
    </lineage>
</organism>
<keyword evidence="6" id="KW-0677">Repeat</keyword>
<name>A0A084VRK9_ANOSI</name>
<dbReference type="GO" id="GO:0045503">
    <property type="term" value="F:dynein light chain binding"/>
    <property type="evidence" value="ECO:0007669"/>
    <property type="project" value="TreeGrafter"/>
</dbReference>
<dbReference type="OMA" id="FICRMDG"/>
<evidence type="ECO:0000256" key="9">
    <source>
        <dbReference type="ARBA" id="ARBA00023175"/>
    </source>
</evidence>
<evidence type="ECO:0000256" key="8">
    <source>
        <dbReference type="ARBA" id="ARBA00023069"/>
    </source>
</evidence>
<keyword evidence="4 12" id="KW-0853">WD repeat</keyword>
<dbReference type="GO" id="GO:0036158">
    <property type="term" value="P:outer dynein arm assembly"/>
    <property type="evidence" value="ECO:0007669"/>
    <property type="project" value="TreeGrafter"/>
</dbReference>